<name>A0A6N7VZL0_ACIFE</name>
<dbReference type="InterPro" id="IPR006143">
    <property type="entry name" value="RND_pump_MFP"/>
</dbReference>
<evidence type="ECO:0000259" key="8">
    <source>
        <dbReference type="Pfam" id="PF25944"/>
    </source>
</evidence>
<dbReference type="Pfam" id="PF25944">
    <property type="entry name" value="Beta-barrel_RND"/>
    <property type="match status" value="1"/>
</dbReference>
<evidence type="ECO:0000256" key="2">
    <source>
        <dbReference type="ARBA" id="ARBA00009477"/>
    </source>
</evidence>
<dbReference type="Pfam" id="PF25876">
    <property type="entry name" value="HH_MFP_RND"/>
    <property type="match status" value="1"/>
</dbReference>
<dbReference type="GO" id="GO:0022857">
    <property type="term" value="F:transmembrane transporter activity"/>
    <property type="evidence" value="ECO:0007669"/>
    <property type="project" value="InterPro"/>
</dbReference>
<sequence>MLGKKKAISIGMALLLLVGVAGCGSKTTPAAGDVAVKSMKVIKRDTPITYDYTGFVEAANDVQIKSKVTGTIVQKLVNGGDYVEAGQLLYVIDPRNYQNSVLNAQANLANAQATLANAQRDAARYQTLYEQGAVSKQTADQYNTQLAQAQAAVDAQSAILASSQVDVSDTQIVAPFSGKIDTNPLAEGSFVTANSTVLTTISGSDPMRVRFSVSQADYLDIMKGNTNNGTKLQNVTMKLSDGTTYPEKGSVTQVDRGVSDTTGTLTLKAEFQNPNGVLLPGMFANISVVGSTVPNAILVPQRAVTDVMYKHFVYVINSDNTVSMKEVQLGARIGKLWLVKSGLDGTETVVVEGVQKLKEGAKVNASPMTEADLDTTDTTQTSGK</sequence>
<feature type="domain" description="Multidrug resistance protein MdtA-like alpha-helical hairpin" evidence="6">
    <location>
        <begin position="102"/>
        <end position="166"/>
    </location>
</feature>
<dbReference type="Gene3D" id="2.40.420.20">
    <property type="match status" value="1"/>
</dbReference>
<gene>
    <name evidence="10" type="ORF">FX155_01850</name>
</gene>
<dbReference type="InterPro" id="IPR058626">
    <property type="entry name" value="MdtA-like_b-barrel"/>
</dbReference>
<evidence type="ECO:0000256" key="3">
    <source>
        <dbReference type="SAM" id="Coils"/>
    </source>
</evidence>
<evidence type="ECO:0000256" key="4">
    <source>
        <dbReference type="SAM" id="MobiDB-lite"/>
    </source>
</evidence>
<evidence type="ECO:0000256" key="1">
    <source>
        <dbReference type="ARBA" id="ARBA00004196"/>
    </source>
</evidence>
<feature type="domain" description="Multidrug resistance protein MdtA-like barrel-sandwich hybrid" evidence="7">
    <location>
        <begin position="60"/>
        <end position="196"/>
    </location>
</feature>
<dbReference type="NCBIfam" id="TIGR01730">
    <property type="entry name" value="RND_mfp"/>
    <property type="match status" value="1"/>
</dbReference>
<dbReference type="GO" id="GO:0005886">
    <property type="term" value="C:plasma membrane"/>
    <property type="evidence" value="ECO:0007669"/>
    <property type="project" value="TreeGrafter"/>
</dbReference>
<organism evidence="10 11">
    <name type="scientific">Acidaminococcus fermentans</name>
    <dbReference type="NCBI Taxonomy" id="905"/>
    <lineage>
        <taxon>Bacteria</taxon>
        <taxon>Bacillati</taxon>
        <taxon>Bacillota</taxon>
        <taxon>Negativicutes</taxon>
        <taxon>Acidaminococcales</taxon>
        <taxon>Acidaminococcaceae</taxon>
        <taxon>Acidaminococcus</taxon>
    </lineage>
</organism>
<feature type="domain" description="Multidrug resistance protein MdtA-like C-terminal permuted SH3" evidence="9">
    <location>
        <begin position="295"/>
        <end position="356"/>
    </location>
</feature>
<dbReference type="InterPro" id="IPR058625">
    <property type="entry name" value="MdtA-like_BSH"/>
</dbReference>
<evidence type="ECO:0000259" key="7">
    <source>
        <dbReference type="Pfam" id="PF25917"/>
    </source>
</evidence>
<evidence type="ECO:0000313" key="11">
    <source>
        <dbReference type="Proteomes" id="UP000441455"/>
    </source>
</evidence>
<feature type="chain" id="PRO_5038513656" evidence="5">
    <location>
        <begin position="24"/>
        <end position="384"/>
    </location>
</feature>
<dbReference type="Gene3D" id="2.40.50.100">
    <property type="match status" value="1"/>
</dbReference>
<feature type="signal peptide" evidence="5">
    <location>
        <begin position="1"/>
        <end position="23"/>
    </location>
</feature>
<dbReference type="InterPro" id="IPR058627">
    <property type="entry name" value="MdtA-like_C"/>
</dbReference>
<proteinExistence type="inferred from homology"/>
<dbReference type="OrthoDB" id="9801814at2"/>
<comment type="similarity">
    <text evidence="2">Belongs to the membrane fusion protein (MFP) (TC 8.A.1) family.</text>
</comment>
<dbReference type="Gene3D" id="1.10.287.470">
    <property type="entry name" value="Helix hairpin bin"/>
    <property type="match status" value="1"/>
</dbReference>
<dbReference type="Gene3D" id="2.40.30.170">
    <property type="match status" value="1"/>
</dbReference>
<dbReference type="RefSeq" id="WP_022486788.1">
    <property type="nucleotide sequence ID" value="NZ_VULN01000002.1"/>
</dbReference>
<accession>A0A6N7VZL0</accession>
<dbReference type="Pfam" id="PF25967">
    <property type="entry name" value="RND-MFP_C"/>
    <property type="match status" value="1"/>
</dbReference>
<dbReference type="PANTHER" id="PTHR30158">
    <property type="entry name" value="ACRA/E-RELATED COMPONENT OF DRUG EFFLUX TRANSPORTER"/>
    <property type="match status" value="1"/>
</dbReference>
<evidence type="ECO:0000259" key="6">
    <source>
        <dbReference type="Pfam" id="PF25876"/>
    </source>
</evidence>
<keyword evidence="3" id="KW-0175">Coiled coil</keyword>
<feature type="region of interest" description="Disordered" evidence="4">
    <location>
        <begin position="365"/>
        <end position="384"/>
    </location>
</feature>
<dbReference type="SUPFAM" id="SSF111369">
    <property type="entry name" value="HlyD-like secretion proteins"/>
    <property type="match status" value="1"/>
</dbReference>
<feature type="coiled-coil region" evidence="3">
    <location>
        <begin position="101"/>
        <end position="128"/>
    </location>
</feature>
<evidence type="ECO:0000259" key="9">
    <source>
        <dbReference type="Pfam" id="PF25967"/>
    </source>
</evidence>
<dbReference type="EMBL" id="VULN01000002">
    <property type="protein sequence ID" value="MSS81366.1"/>
    <property type="molecule type" value="Genomic_DNA"/>
</dbReference>
<feature type="domain" description="Multidrug resistance protein MdtA-like beta-barrel" evidence="8">
    <location>
        <begin position="206"/>
        <end position="288"/>
    </location>
</feature>
<dbReference type="AlphaFoldDB" id="A0A6N7VZL0"/>
<evidence type="ECO:0000313" key="10">
    <source>
        <dbReference type="EMBL" id="MSS81366.1"/>
    </source>
</evidence>
<keyword evidence="5" id="KW-0732">Signal</keyword>
<comment type="caution">
    <text evidence="10">The sequence shown here is derived from an EMBL/GenBank/DDBJ whole genome shotgun (WGS) entry which is preliminary data.</text>
</comment>
<comment type="subcellular location">
    <subcellularLocation>
        <location evidence="1">Cell envelope</location>
    </subcellularLocation>
</comment>
<dbReference type="Proteomes" id="UP000441455">
    <property type="component" value="Unassembled WGS sequence"/>
</dbReference>
<reference evidence="10 11" key="1">
    <citation type="submission" date="2019-08" db="EMBL/GenBank/DDBJ databases">
        <title>In-depth cultivation of the pig gut microbiome towards novel bacterial diversity and tailored functional studies.</title>
        <authorList>
            <person name="Wylensek D."/>
            <person name="Hitch T.C.A."/>
            <person name="Clavel T."/>
        </authorList>
    </citation>
    <scope>NUCLEOTIDE SEQUENCE [LARGE SCALE GENOMIC DNA]</scope>
    <source>
        <strain evidence="10 11">WCA-389-WT-5B</strain>
    </source>
</reference>
<dbReference type="Pfam" id="PF25917">
    <property type="entry name" value="BSH_RND"/>
    <property type="match status" value="1"/>
</dbReference>
<dbReference type="FunFam" id="2.40.420.20:FF:000001">
    <property type="entry name" value="Efflux RND transporter periplasmic adaptor subunit"/>
    <property type="match status" value="1"/>
</dbReference>
<dbReference type="PROSITE" id="PS51257">
    <property type="entry name" value="PROKAR_LIPOPROTEIN"/>
    <property type="match status" value="1"/>
</dbReference>
<dbReference type="InterPro" id="IPR058624">
    <property type="entry name" value="MdtA-like_HH"/>
</dbReference>
<evidence type="ECO:0000256" key="5">
    <source>
        <dbReference type="SAM" id="SignalP"/>
    </source>
</evidence>
<dbReference type="GO" id="GO:0030313">
    <property type="term" value="C:cell envelope"/>
    <property type="evidence" value="ECO:0007669"/>
    <property type="project" value="UniProtKB-SubCell"/>
</dbReference>
<dbReference type="GO" id="GO:0046677">
    <property type="term" value="P:response to antibiotic"/>
    <property type="evidence" value="ECO:0007669"/>
    <property type="project" value="TreeGrafter"/>
</dbReference>
<protein>
    <submittedName>
        <fullName evidence="10">Efflux RND transporter periplasmic adaptor subunit</fullName>
    </submittedName>
</protein>